<dbReference type="InterPro" id="IPR000337">
    <property type="entry name" value="GPCR_3"/>
</dbReference>
<keyword evidence="15" id="KW-1185">Reference proteome</keyword>
<reference evidence="16" key="1">
    <citation type="submission" date="2025-08" db="UniProtKB">
        <authorList>
            <consortium name="RefSeq"/>
        </authorList>
    </citation>
    <scope>IDENTIFICATION</scope>
</reference>
<sequence>MAQEHSEFGGYSDEDLQRILQRPALLDGDNQMITGSSWTELEMTLKRAVRAELHNKEEGQYNRMDPSDEEDEEVEDRTYDTIPICKTSLNWVLPGPMDPIISTFRDLVLRDLTPIESSWSFLPDNYFSFLAFTYAIEEINNSSELLPNLTLGFLLHESYSNPTLTLQAIMKIFSGMETWIPNYSCKISGMMAAIIEGLPGEESIQMSNMFRIYHYPQISFISQSLLMSDTVKFPYFYRAVPSELHLCAGIIKLLKYFGWSWVGILACYEDKSLRAVQILKEGIEQNGGCLEFIEVISRDNVTPTDISKLYQRINASSSNVTILYCSRDYVLNLFEKVDYFILTKKVWITTYEQDFTLSYELDIKVRNNTLAFTVAKKNIPSFSKFVREVNYILFPLDYFSLLWWNNLCDSHCQKNIRRSCVINEATFFGTHCNTKYLGSSYSVYNAVYALAHALHDMVRSGFQNNSMGSRERNFLDYLPWKLHHYLKSVHFKNGLGEEIFFDENGSLTIGYNIINIVYLPNRTCKNDVVGNYNPNAPSGQDFMIDDDAIVWDSDFTETPPQSRCSSSCHPGYRKLPREGEPTCCYDCIPCAEGEISNQTDEDTCWKCPEDQWPNQKRDSCIPKVITFLSYEEPLGIALTSITTFFNLLTVFILGIFIYYKDTPIVKANNRNLSYILFISLMLCFLCSLIFMGHPNKVTCILRQTAFGITFTISLSSILSKTITVVMAFYATKPGSKLRKWMGSRVSLSIVLSCSLLQIILCLSWLFTAPPFPYFNMDLETGKILIECNDGSAIAFYCVLGYLGFLAGVSFIVAFLARNLPDSFNEAKYITFSMLVFCSVWISFIPAYLSSKGKYMVAVEIFAILTSSAGLLGCIFFPKCYIILLRPDKNNRNYLKQETESKHRLNLNRKSSILNGLVKIQALLGHWPQQHNAILVPPVA</sequence>
<dbReference type="CDD" id="cd15283">
    <property type="entry name" value="7tmC_V2R_pheromone"/>
    <property type="match status" value="1"/>
</dbReference>
<dbReference type="KEGG" id="gsh:117346228"/>
<dbReference type="InterPro" id="IPR028082">
    <property type="entry name" value="Peripla_BP_I"/>
</dbReference>
<comment type="similarity">
    <text evidence="2">Belongs to the G-protein coupled receptor 3 family.</text>
</comment>
<dbReference type="PROSITE" id="PS50259">
    <property type="entry name" value="G_PROTEIN_RECEP_F3_4"/>
    <property type="match status" value="1"/>
</dbReference>
<feature type="transmembrane region" description="Helical" evidence="13">
    <location>
        <begin position="828"/>
        <end position="848"/>
    </location>
</feature>
<dbReference type="Pfam" id="PF00003">
    <property type="entry name" value="7tm_3"/>
    <property type="match status" value="1"/>
</dbReference>
<dbReference type="FunFam" id="3.40.50.2300:FF:000024">
    <property type="entry name" value="Vomeronasal 2, receptor 73"/>
    <property type="match status" value="1"/>
</dbReference>
<feature type="transmembrane region" description="Helical" evidence="13">
    <location>
        <begin position="860"/>
        <end position="883"/>
    </location>
</feature>
<dbReference type="FunFam" id="2.10.50.30:FF:000002">
    <property type="entry name" value="Vomeronasal 2 receptor, h1"/>
    <property type="match status" value="1"/>
</dbReference>
<dbReference type="PRINTS" id="PR00248">
    <property type="entry name" value="GPCRMGR"/>
</dbReference>
<evidence type="ECO:0000256" key="10">
    <source>
        <dbReference type="ARBA" id="ARBA00023180"/>
    </source>
</evidence>
<keyword evidence="6 13" id="KW-1133">Transmembrane helix</keyword>
<dbReference type="PANTHER" id="PTHR24061:SF599">
    <property type="entry name" value="G-PROTEIN COUPLED RECEPTORS FAMILY 3 PROFILE DOMAIN-CONTAINING PROTEIN"/>
    <property type="match status" value="1"/>
</dbReference>
<feature type="transmembrane region" description="Helical" evidence="13">
    <location>
        <begin position="749"/>
        <end position="773"/>
    </location>
</feature>
<evidence type="ECO:0000256" key="2">
    <source>
        <dbReference type="ARBA" id="ARBA00007242"/>
    </source>
</evidence>
<keyword evidence="5" id="KW-0732">Signal</keyword>
<dbReference type="InterPro" id="IPR017978">
    <property type="entry name" value="GPCR_3_C"/>
</dbReference>
<dbReference type="Pfam" id="PF07562">
    <property type="entry name" value="NCD3G"/>
    <property type="match status" value="1"/>
</dbReference>
<keyword evidence="10" id="KW-0325">Glycoprotein</keyword>
<keyword evidence="9" id="KW-0675">Receptor</keyword>
<keyword evidence="4 13" id="KW-0812">Transmembrane</keyword>
<dbReference type="GO" id="GO:0004930">
    <property type="term" value="F:G protein-coupled receptor activity"/>
    <property type="evidence" value="ECO:0007669"/>
    <property type="project" value="UniProtKB-KW"/>
</dbReference>
<keyword evidence="7" id="KW-0297">G-protein coupled receptor</keyword>
<keyword evidence="8 13" id="KW-0472">Membrane</keyword>
<dbReference type="InterPro" id="IPR038550">
    <property type="entry name" value="GPCR_3_9-Cys_sf"/>
</dbReference>
<evidence type="ECO:0000256" key="4">
    <source>
        <dbReference type="ARBA" id="ARBA00022692"/>
    </source>
</evidence>
<dbReference type="PROSITE" id="PS00981">
    <property type="entry name" value="G_PROTEIN_RECEP_F3_3"/>
    <property type="match status" value="1"/>
</dbReference>
<dbReference type="GO" id="GO:0005886">
    <property type="term" value="C:plasma membrane"/>
    <property type="evidence" value="ECO:0007669"/>
    <property type="project" value="UniProtKB-SubCell"/>
</dbReference>
<evidence type="ECO:0000256" key="7">
    <source>
        <dbReference type="ARBA" id="ARBA00023040"/>
    </source>
</evidence>
<evidence type="ECO:0000256" key="13">
    <source>
        <dbReference type="SAM" id="Phobius"/>
    </source>
</evidence>
<comment type="subcellular location">
    <subcellularLocation>
        <location evidence="1">Cell membrane</location>
        <topology evidence="1">Multi-pass membrane protein</topology>
    </subcellularLocation>
</comment>
<dbReference type="Gene3D" id="2.10.50.30">
    <property type="entry name" value="GPCR, family 3, nine cysteines domain"/>
    <property type="match status" value="1"/>
</dbReference>
<dbReference type="RefSeq" id="XP_033771523.1">
    <property type="nucleotide sequence ID" value="XM_033915632.1"/>
</dbReference>
<evidence type="ECO:0000259" key="14">
    <source>
        <dbReference type="PROSITE" id="PS50259"/>
    </source>
</evidence>
<dbReference type="Pfam" id="PF01094">
    <property type="entry name" value="ANF_receptor"/>
    <property type="match status" value="1"/>
</dbReference>
<feature type="transmembrane region" description="Helical" evidence="13">
    <location>
        <begin position="705"/>
        <end position="729"/>
    </location>
</feature>
<keyword evidence="11" id="KW-0807">Transducer</keyword>
<evidence type="ECO:0000256" key="9">
    <source>
        <dbReference type="ARBA" id="ARBA00023170"/>
    </source>
</evidence>
<dbReference type="Gene3D" id="3.40.50.2300">
    <property type="match status" value="2"/>
</dbReference>
<evidence type="ECO:0000256" key="5">
    <source>
        <dbReference type="ARBA" id="ARBA00022729"/>
    </source>
</evidence>
<dbReference type="PANTHER" id="PTHR24061">
    <property type="entry name" value="CALCIUM-SENSING RECEPTOR-RELATED"/>
    <property type="match status" value="1"/>
</dbReference>
<feature type="transmembrane region" description="Helical" evidence="13">
    <location>
        <begin position="793"/>
        <end position="816"/>
    </location>
</feature>
<dbReference type="InterPro" id="IPR000068">
    <property type="entry name" value="GPCR_3_Ca_sens_rcpt-rel"/>
</dbReference>
<dbReference type="GeneID" id="117346228"/>
<name>A0A6P8P9A6_GEOSA</name>
<dbReference type="AlphaFoldDB" id="A0A6P8P9A6"/>
<evidence type="ECO:0000256" key="6">
    <source>
        <dbReference type="ARBA" id="ARBA00022989"/>
    </source>
</evidence>
<gene>
    <name evidence="16" type="primary">LOC117346228</name>
</gene>
<dbReference type="InterPro" id="IPR011500">
    <property type="entry name" value="GPCR_3_9-Cys_dom"/>
</dbReference>
<protein>
    <submittedName>
        <fullName evidence="16">Vomeronasal type-2 receptor 26-like</fullName>
    </submittedName>
</protein>
<evidence type="ECO:0000256" key="11">
    <source>
        <dbReference type="ARBA" id="ARBA00023224"/>
    </source>
</evidence>
<evidence type="ECO:0000256" key="12">
    <source>
        <dbReference type="SAM" id="MobiDB-lite"/>
    </source>
</evidence>
<dbReference type="Proteomes" id="UP000515159">
    <property type="component" value="Chromosome 12"/>
</dbReference>
<dbReference type="OrthoDB" id="5984008at2759"/>
<feature type="transmembrane region" description="Helical" evidence="13">
    <location>
        <begin position="634"/>
        <end position="659"/>
    </location>
</feature>
<proteinExistence type="inferred from homology"/>
<feature type="domain" description="G-protein coupled receptors family 3 profile" evidence="14">
    <location>
        <begin position="634"/>
        <end position="898"/>
    </location>
</feature>
<evidence type="ECO:0000313" key="15">
    <source>
        <dbReference type="Proteomes" id="UP000515159"/>
    </source>
</evidence>
<keyword evidence="3" id="KW-1003">Cell membrane</keyword>
<evidence type="ECO:0000256" key="1">
    <source>
        <dbReference type="ARBA" id="ARBA00004651"/>
    </source>
</evidence>
<evidence type="ECO:0000256" key="8">
    <source>
        <dbReference type="ARBA" id="ARBA00023136"/>
    </source>
</evidence>
<accession>A0A6P8P9A6</accession>
<feature type="transmembrane region" description="Helical" evidence="13">
    <location>
        <begin position="671"/>
        <end position="693"/>
    </location>
</feature>
<evidence type="ECO:0000313" key="16">
    <source>
        <dbReference type="RefSeq" id="XP_033771523.1"/>
    </source>
</evidence>
<feature type="region of interest" description="Disordered" evidence="12">
    <location>
        <begin position="56"/>
        <end position="77"/>
    </location>
</feature>
<evidence type="ECO:0000256" key="3">
    <source>
        <dbReference type="ARBA" id="ARBA00022475"/>
    </source>
</evidence>
<dbReference type="SUPFAM" id="SSF53822">
    <property type="entry name" value="Periplasmic binding protein-like I"/>
    <property type="match status" value="1"/>
</dbReference>
<dbReference type="InterPro" id="IPR004073">
    <property type="entry name" value="GPCR_3_vmron_rcpt_2"/>
</dbReference>
<dbReference type="InParanoid" id="A0A6P8P9A6"/>
<organism evidence="15 16">
    <name type="scientific">Geotrypetes seraphini</name>
    <name type="common">Gaboon caecilian</name>
    <name type="synonym">Caecilia seraphini</name>
    <dbReference type="NCBI Taxonomy" id="260995"/>
    <lineage>
        <taxon>Eukaryota</taxon>
        <taxon>Metazoa</taxon>
        <taxon>Chordata</taxon>
        <taxon>Craniata</taxon>
        <taxon>Vertebrata</taxon>
        <taxon>Euteleostomi</taxon>
        <taxon>Amphibia</taxon>
        <taxon>Gymnophiona</taxon>
        <taxon>Geotrypetes</taxon>
    </lineage>
</organism>
<dbReference type="InterPro" id="IPR017979">
    <property type="entry name" value="GPCR_3_CS"/>
</dbReference>
<dbReference type="InterPro" id="IPR001828">
    <property type="entry name" value="ANF_lig-bd_rcpt"/>
</dbReference>
<dbReference type="PRINTS" id="PR01535">
    <property type="entry name" value="VOMERONASL2R"/>
</dbReference>